<dbReference type="AlphaFoldDB" id="A0AA39KJX7"/>
<dbReference type="FunFam" id="3.30.700.20:FF:000001">
    <property type="entry name" value="AMME syndrome candidate gene 1"/>
    <property type="match status" value="1"/>
</dbReference>
<dbReference type="PANTHER" id="PTHR13016:SF0">
    <property type="entry name" value="AMME SYNDROME CANDIDATE GENE 1 PROTEIN"/>
    <property type="match status" value="1"/>
</dbReference>
<dbReference type="SUPFAM" id="SSF143447">
    <property type="entry name" value="AMMECR1-like"/>
    <property type="match status" value="1"/>
</dbReference>
<dbReference type="Pfam" id="PF01871">
    <property type="entry name" value="AMMECR1"/>
    <property type="match status" value="1"/>
</dbReference>
<evidence type="ECO:0000313" key="2">
    <source>
        <dbReference type="EMBL" id="KAK0164199.1"/>
    </source>
</evidence>
<keyword evidence="3" id="KW-1185">Reference proteome</keyword>
<dbReference type="EMBL" id="JAQQBS010001422">
    <property type="protein sequence ID" value="KAK0164199.1"/>
    <property type="molecule type" value="Genomic_DNA"/>
</dbReference>
<protein>
    <recommendedName>
        <fullName evidence="1">AMMECR1 domain-containing protein</fullName>
    </recommendedName>
</protein>
<sequence>MASSDYGTKKQKLNNASSTACNGTVVQNGINGLENHTSIVDPEMGFYCFDVLYSQLHQLDPPSSPNFSNESFPLFVTWKIGKDKRLRGCIGTFTAMHLHAGLREYAVTSAFKDSRFNPVTRDELPRMHVSVSILRHFEDGTDYLDWEIGKHGILIEFYNEKGNKRTATFLPDVALDQGWDHIQTIDSLLHKGGYKASITSDFRRTLKLKRYQCEKVTVSYQDYISNRRC</sequence>
<name>A0AA39KJX7_9HYME</name>
<reference evidence="2" key="1">
    <citation type="journal article" date="2023" name="bioRxiv">
        <title>Scaffold-level genome assemblies of two parasitoid biocontrol wasps reveal the parthenogenesis mechanism and an associated novel virus.</title>
        <authorList>
            <person name="Inwood S."/>
            <person name="Skelly J."/>
            <person name="Guhlin J."/>
            <person name="Harrop T."/>
            <person name="Goldson S."/>
            <person name="Dearden P."/>
        </authorList>
    </citation>
    <scope>NUCLEOTIDE SEQUENCE</scope>
    <source>
        <strain evidence="2">Irish</strain>
        <tissue evidence="2">Whole body</tissue>
    </source>
</reference>
<dbReference type="PANTHER" id="PTHR13016">
    <property type="entry name" value="AMMECR1 HOMOLOG"/>
    <property type="match status" value="1"/>
</dbReference>
<evidence type="ECO:0000313" key="3">
    <source>
        <dbReference type="Proteomes" id="UP001168990"/>
    </source>
</evidence>
<comment type="caution">
    <text evidence="2">The sequence shown here is derived from an EMBL/GenBank/DDBJ whole genome shotgun (WGS) entry which is preliminary data.</text>
</comment>
<feature type="domain" description="AMMECR1" evidence="1">
    <location>
        <begin position="33"/>
        <end position="227"/>
    </location>
</feature>
<organism evidence="2 3">
    <name type="scientific">Microctonus aethiopoides</name>
    <dbReference type="NCBI Taxonomy" id="144406"/>
    <lineage>
        <taxon>Eukaryota</taxon>
        <taxon>Metazoa</taxon>
        <taxon>Ecdysozoa</taxon>
        <taxon>Arthropoda</taxon>
        <taxon>Hexapoda</taxon>
        <taxon>Insecta</taxon>
        <taxon>Pterygota</taxon>
        <taxon>Neoptera</taxon>
        <taxon>Endopterygota</taxon>
        <taxon>Hymenoptera</taxon>
        <taxon>Apocrita</taxon>
        <taxon>Ichneumonoidea</taxon>
        <taxon>Braconidae</taxon>
        <taxon>Euphorinae</taxon>
        <taxon>Microctonus</taxon>
    </lineage>
</organism>
<dbReference type="NCBIfam" id="TIGR00296">
    <property type="entry name" value="TIGR00296 family protein"/>
    <property type="match status" value="1"/>
</dbReference>
<gene>
    <name evidence="2" type="ORF">PV328_002855</name>
</gene>
<dbReference type="InterPro" id="IPR027485">
    <property type="entry name" value="AMMECR1_N"/>
</dbReference>
<accession>A0AA39KJX7</accession>
<reference evidence="2" key="2">
    <citation type="submission" date="2023-03" db="EMBL/GenBank/DDBJ databases">
        <authorList>
            <person name="Inwood S.N."/>
            <person name="Skelly J.G."/>
            <person name="Guhlin J."/>
            <person name="Harrop T.W.R."/>
            <person name="Goldson S.G."/>
            <person name="Dearden P.K."/>
        </authorList>
    </citation>
    <scope>NUCLEOTIDE SEQUENCE</scope>
    <source>
        <strain evidence="2">Irish</strain>
        <tissue evidence="2">Whole body</tissue>
    </source>
</reference>
<dbReference type="InterPro" id="IPR023473">
    <property type="entry name" value="AMMECR1"/>
</dbReference>
<dbReference type="Proteomes" id="UP001168990">
    <property type="component" value="Unassembled WGS sequence"/>
</dbReference>
<proteinExistence type="predicted"/>
<dbReference type="Gene3D" id="3.30.700.20">
    <property type="entry name" value="Hypothetical protein ph0010, domain 1"/>
    <property type="match status" value="1"/>
</dbReference>
<dbReference type="PROSITE" id="PS51112">
    <property type="entry name" value="AMMECR1"/>
    <property type="match status" value="1"/>
</dbReference>
<dbReference type="InterPro" id="IPR002733">
    <property type="entry name" value="AMMECR1_domain"/>
</dbReference>
<dbReference type="InterPro" id="IPR036071">
    <property type="entry name" value="AMMECR1_dom_sf"/>
</dbReference>
<evidence type="ECO:0000259" key="1">
    <source>
        <dbReference type="PROSITE" id="PS51112"/>
    </source>
</evidence>